<evidence type="ECO:0000256" key="7">
    <source>
        <dbReference type="ARBA" id="ARBA00023237"/>
    </source>
</evidence>
<keyword evidence="6" id="KW-0472">Membrane</keyword>
<feature type="region of interest" description="Disordered" evidence="8">
    <location>
        <begin position="467"/>
        <end position="506"/>
    </location>
</feature>
<evidence type="ECO:0000256" key="9">
    <source>
        <dbReference type="SAM" id="SignalP"/>
    </source>
</evidence>
<keyword evidence="5" id="KW-0812">Transmembrane</keyword>
<evidence type="ECO:0000313" key="10">
    <source>
        <dbReference type="EMBL" id="MCJ2183294.1"/>
    </source>
</evidence>
<dbReference type="InterPro" id="IPR003423">
    <property type="entry name" value="OMP_efflux"/>
</dbReference>
<dbReference type="InterPro" id="IPR051906">
    <property type="entry name" value="TolC-like"/>
</dbReference>
<evidence type="ECO:0000256" key="3">
    <source>
        <dbReference type="ARBA" id="ARBA00022448"/>
    </source>
</evidence>
<comment type="caution">
    <text evidence="10">The sequence shown here is derived from an EMBL/GenBank/DDBJ whole genome shotgun (WGS) entry which is preliminary data.</text>
</comment>
<dbReference type="SUPFAM" id="SSF56954">
    <property type="entry name" value="Outer membrane efflux proteins (OEP)"/>
    <property type="match status" value="1"/>
</dbReference>
<accession>A0ABT0BE60</accession>
<dbReference type="PANTHER" id="PTHR30026:SF20">
    <property type="entry name" value="OUTER MEMBRANE PROTEIN TOLC"/>
    <property type="match status" value="1"/>
</dbReference>
<sequence>MARLSYPTATCALALLLTAGAGKAETLQDALAAAYEGNPQLQGDRELVVAADERVVQAKAAYGPSLSLSATHQFTAARIRGGVLPSHDDGFGSTVELSLSQPLFTSGRLSSTIDAADAARQAARESLRAKEQQLLLDVADAYITLRRDIALYAITVENYDILLQQSSVTAARFRLRDSTEPDIDQTSNRLELAAGRVIAARATVEISAARYRRLVGHYPDELAAPPTLPAPSTLETLYVDAERHNPSLAAAQFTEQASRANVRVERAQMRPQVNGFSTLYRAPVTDYQNSWREEGVVAGVNLTMQLYSGGRQSASLREAIARNLADQHYVEEARRTMRETLASDWSLLGSARQALPRYAAAVRAAESAVDGVKRQETSGIRTLRDVLDVTNDLLSARIAAAQAEAEIGLRQLALMRDAGTLSIETLTARGPYDPDQRTSTLAAFAGMPLRLVLEPVDRLLQPAAHRKATIQSETPGDYGWSRDLADPLQPITPAPTSSPASGAPPR</sequence>
<keyword evidence="3" id="KW-0813">Transport</keyword>
<dbReference type="PANTHER" id="PTHR30026">
    <property type="entry name" value="OUTER MEMBRANE PROTEIN TOLC"/>
    <property type="match status" value="1"/>
</dbReference>
<dbReference type="Pfam" id="PF02321">
    <property type="entry name" value="OEP"/>
    <property type="match status" value="2"/>
</dbReference>
<keyword evidence="11" id="KW-1185">Reference proteome</keyword>
<feature type="compositionally biased region" description="Low complexity" evidence="8">
    <location>
        <begin position="494"/>
        <end position="506"/>
    </location>
</feature>
<evidence type="ECO:0000256" key="4">
    <source>
        <dbReference type="ARBA" id="ARBA00022452"/>
    </source>
</evidence>
<comment type="similarity">
    <text evidence="2">Belongs to the outer membrane factor (OMF) (TC 1.B.17) family.</text>
</comment>
<dbReference type="Gene3D" id="1.20.1600.10">
    <property type="entry name" value="Outer membrane efflux proteins (OEP)"/>
    <property type="match status" value="1"/>
</dbReference>
<dbReference type="Proteomes" id="UP001162881">
    <property type="component" value="Unassembled WGS sequence"/>
</dbReference>
<comment type="subcellular location">
    <subcellularLocation>
        <location evidence="1">Cell outer membrane</location>
    </subcellularLocation>
</comment>
<evidence type="ECO:0000256" key="6">
    <source>
        <dbReference type="ARBA" id="ARBA00023136"/>
    </source>
</evidence>
<feature type="chain" id="PRO_5047096265" evidence="9">
    <location>
        <begin position="25"/>
        <end position="506"/>
    </location>
</feature>
<proteinExistence type="inferred from homology"/>
<gene>
    <name evidence="10" type="ORF">MTR62_11410</name>
</gene>
<keyword evidence="4" id="KW-1134">Transmembrane beta strand</keyword>
<keyword evidence="7" id="KW-0998">Cell outer membrane</keyword>
<dbReference type="InterPro" id="IPR010130">
    <property type="entry name" value="T1SS_OMP_TolC"/>
</dbReference>
<dbReference type="RefSeq" id="WP_244020950.1">
    <property type="nucleotide sequence ID" value="NZ_JALHLF010000040.1"/>
</dbReference>
<dbReference type="NCBIfam" id="TIGR01844">
    <property type="entry name" value="type_I_sec_TolC"/>
    <property type="match status" value="1"/>
</dbReference>
<evidence type="ECO:0000256" key="5">
    <source>
        <dbReference type="ARBA" id="ARBA00022692"/>
    </source>
</evidence>
<keyword evidence="9" id="KW-0732">Signal</keyword>
<evidence type="ECO:0000256" key="8">
    <source>
        <dbReference type="SAM" id="MobiDB-lite"/>
    </source>
</evidence>
<dbReference type="EMBL" id="JALHLF010000040">
    <property type="protein sequence ID" value="MCJ2183294.1"/>
    <property type="molecule type" value="Genomic_DNA"/>
</dbReference>
<protein>
    <submittedName>
        <fullName evidence="10">TolC family outer membrane protein</fullName>
    </submittedName>
</protein>
<evidence type="ECO:0000313" key="11">
    <source>
        <dbReference type="Proteomes" id="UP001162881"/>
    </source>
</evidence>
<evidence type="ECO:0000256" key="2">
    <source>
        <dbReference type="ARBA" id="ARBA00007613"/>
    </source>
</evidence>
<feature type="signal peptide" evidence="9">
    <location>
        <begin position="1"/>
        <end position="24"/>
    </location>
</feature>
<evidence type="ECO:0000256" key="1">
    <source>
        <dbReference type="ARBA" id="ARBA00004442"/>
    </source>
</evidence>
<reference evidence="10" key="1">
    <citation type="submission" date="2022-03" db="EMBL/GenBank/DDBJ databases">
        <title>Identification of a novel bacterium isolated from mangrove sediments.</title>
        <authorList>
            <person name="Pan X."/>
        </authorList>
    </citation>
    <scope>NUCLEOTIDE SEQUENCE</scope>
    <source>
        <strain evidence="10">B1949</strain>
    </source>
</reference>
<organism evidence="10 11">
    <name type="scientific">Novosphingobium organovorum</name>
    <dbReference type="NCBI Taxonomy" id="2930092"/>
    <lineage>
        <taxon>Bacteria</taxon>
        <taxon>Pseudomonadati</taxon>
        <taxon>Pseudomonadota</taxon>
        <taxon>Alphaproteobacteria</taxon>
        <taxon>Sphingomonadales</taxon>
        <taxon>Sphingomonadaceae</taxon>
        <taxon>Novosphingobium</taxon>
    </lineage>
</organism>
<name>A0ABT0BE60_9SPHN</name>